<reference evidence="3 4" key="1">
    <citation type="journal article" date="2022" name="Gigascience">
        <title>A chromosome-level genome assembly and annotation of the desert horned lizard, Phrynosoma platyrhinos, provides insight into chromosomal rearrangements among reptiles.</title>
        <authorList>
            <person name="Koochekian N."/>
            <person name="Ascanio A."/>
            <person name="Farleigh K."/>
            <person name="Card D.C."/>
            <person name="Schield D.R."/>
            <person name="Castoe T.A."/>
            <person name="Jezkova T."/>
        </authorList>
    </citation>
    <scope>NUCLEOTIDE SEQUENCE [LARGE SCALE GENOMIC DNA]</scope>
    <source>
        <strain evidence="3">NK-2021</strain>
    </source>
</reference>
<dbReference type="Proteomes" id="UP000826234">
    <property type="component" value="Unassembled WGS sequence"/>
</dbReference>
<evidence type="ECO:0000256" key="2">
    <source>
        <dbReference type="SAM" id="SignalP"/>
    </source>
</evidence>
<feature type="chain" id="PRO_5046694416" evidence="2">
    <location>
        <begin position="19"/>
        <end position="116"/>
    </location>
</feature>
<feature type="signal peptide" evidence="2">
    <location>
        <begin position="1"/>
        <end position="18"/>
    </location>
</feature>
<protein>
    <submittedName>
        <fullName evidence="3">Uncharacterized protein</fullName>
    </submittedName>
</protein>
<accession>A0ABQ7T4F1</accession>
<keyword evidence="2" id="KW-0732">Signal</keyword>
<comment type="caution">
    <text evidence="3">The sequence shown here is derived from an EMBL/GenBank/DDBJ whole genome shotgun (WGS) entry which is preliminary data.</text>
</comment>
<organism evidence="3 4">
    <name type="scientific">Phrynosoma platyrhinos</name>
    <name type="common">Desert horned lizard</name>
    <dbReference type="NCBI Taxonomy" id="52577"/>
    <lineage>
        <taxon>Eukaryota</taxon>
        <taxon>Metazoa</taxon>
        <taxon>Chordata</taxon>
        <taxon>Craniata</taxon>
        <taxon>Vertebrata</taxon>
        <taxon>Euteleostomi</taxon>
        <taxon>Lepidosauria</taxon>
        <taxon>Squamata</taxon>
        <taxon>Bifurcata</taxon>
        <taxon>Unidentata</taxon>
        <taxon>Episquamata</taxon>
        <taxon>Toxicofera</taxon>
        <taxon>Iguania</taxon>
        <taxon>Phrynosomatidae</taxon>
        <taxon>Phrynosomatinae</taxon>
        <taxon>Phrynosoma</taxon>
    </lineage>
</organism>
<feature type="region of interest" description="Disordered" evidence="1">
    <location>
        <begin position="15"/>
        <end position="49"/>
    </location>
</feature>
<proteinExistence type="predicted"/>
<keyword evidence="4" id="KW-1185">Reference proteome</keyword>
<evidence type="ECO:0000313" key="3">
    <source>
        <dbReference type="EMBL" id="KAH0624457.1"/>
    </source>
</evidence>
<sequence>MNCNLSLLFMSARARAQAEPAVEEGAQTPGSEDDSGDEGPRGIQGPIAPPLAQEELCIGTFCKQGHHHHVLGLQGKGKRLPHSNKQWMKKSPLKLKEGSMNERGGWETWREWWTTS</sequence>
<evidence type="ECO:0000256" key="1">
    <source>
        <dbReference type="SAM" id="MobiDB-lite"/>
    </source>
</evidence>
<gene>
    <name evidence="3" type="ORF">JD844_031909</name>
</gene>
<dbReference type="EMBL" id="JAIPUX010001232">
    <property type="protein sequence ID" value="KAH0624457.1"/>
    <property type="molecule type" value="Genomic_DNA"/>
</dbReference>
<name>A0ABQ7T4F1_PHRPL</name>
<evidence type="ECO:0000313" key="4">
    <source>
        <dbReference type="Proteomes" id="UP000826234"/>
    </source>
</evidence>